<dbReference type="InterPro" id="IPR036070">
    <property type="entry name" value="Nop_dom_sf"/>
</dbReference>
<dbReference type="PANTHER" id="PTHR10894">
    <property type="entry name" value="NUCLEOLAR PROTEIN 5 NUCLEOLAR PROTEIN NOP5 NOP58"/>
    <property type="match status" value="1"/>
</dbReference>
<dbReference type="InterPro" id="IPR012976">
    <property type="entry name" value="NOSIC"/>
</dbReference>
<reference evidence="3" key="1">
    <citation type="submission" date="2020-06" db="EMBL/GenBank/DDBJ databases">
        <title>Unique genomic features of the anaerobic methanotrophic archaea.</title>
        <authorList>
            <person name="Chadwick G.L."/>
            <person name="Skennerton C.T."/>
            <person name="Laso-Perez R."/>
            <person name="Leu A.O."/>
            <person name="Speth D.R."/>
            <person name="Yu H."/>
            <person name="Morgan-Lang C."/>
            <person name="Hatzenpichler R."/>
            <person name="Goudeau D."/>
            <person name="Malmstrom R."/>
            <person name="Brazelton W.J."/>
            <person name="Woyke T."/>
            <person name="Hallam S.J."/>
            <person name="Tyson G.W."/>
            <person name="Wegener G."/>
            <person name="Boetius A."/>
            <person name="Orphan V."/>
        </authorList>
    </citation>
    <scope>NUCLEOTIDE SEQUENCE</scope>
</reference>
<accession>A0A7G9Z2G2</accession>
<dbReference type="InterPro" id="IPR002687">
    <property type="entry name" value="Nop_dom"/>
</dbReference>
<feature type="domain" description="Nop" evidence="2">
    <location>
        <begin position="147"/>
        <end position="263"/>
    </location>
</feature>
<comment type="similarity">
    <text evidence="1">Belongs to the NOP5/NOP56 family.</text>
</comment>
<dbReference type="EMBL" id="MT631579">
    <property type="protein sequence ID" value="QNO54446.1"/>
    <property type="molecule type" value="Genomic_DNA"/>
</dbReference>
<dbReference type="PROSITE" id="PS51358">
    <property type="entry name" value="NOP"/>
    <property type="match status" value="1"/>
</dbReference>
<dbReference type="GO" id="GO:0031428">
    <property type="term" value="C:box C/D methylation guide snoRNP complex"/>
    <property type="evidence" value="ECO:0007669"/>
    <property type="project" value="InterPro"/>
</dbReference>
<dbReference type="InterPro" id="IPR045056">
    <property type="entry name" value="Nop56/Nop58"/>
</dbReference>
<proteinExistence type="inferred from homology"/>
<dbReference type="GO" id="GO:0030515">
    <property type="term" value="F:snoRNA binding"/>
    <property type="evidence" value="ECO:0007669"/>
    <property type="project" value="InterPro"/>
</dbReference>
<name>A0A7G9Z2G2_9EURY</name>
<dbReference type="Pfam" id="PF01798">
    <property type="entry name" value="Nop"/>
    <property type="match status" value="1"/>
</dbReference>
<dbReference type="Gene3D" id="1.10.287.4070">
    <property type="match status" value="1"/>
</dbReference>
<dbReference type="InterPro" id="IPR042239">
    <property type="entry name" value="Nop_C"/>
</dbReference>
<sequence>MKENRGKREKFLKKSKRTVSEALRSRDMLLSGVTKTIDDLNKIINQLVERLEDWYGIYFPELKLEDHMKYAELVMMLDRGDMDKKELSKVVGQKKADEIASKAQKTLGTKLEPEDLAQCHSLARSILEMDKLRTGYEEYQKKLAEELCPNMSIVGGADIAAKLVSHIGSLNKLAMLPSSTIQVLGAEKALFKHLKNKKVRPPKHGLIFQHARIASSPKSVRGKIARALANKLSMAAKADAFTKRDISKKLKTEFDERYNEIMDNYRKAKEGKGKKE</sequence>
<dbReference type="Gene3D" id="1.10.246.90">
    <property type="entry name" value="Nop domain"/>
    <property type="match status" value="1"/>
</dbReference>
<evidence type="ECO:0000313" key="3">
    <source>
        <dbReference type="EMBL" id="QNO54446.1"/>
    </source>
</evidence>
<protein>
    <submittedName>
        <fullName evidence="3">Putative NOP5 family protein</fullName>
    </submittedName>
</protein>
<dbReference type="SUPFAM" id="SSF89124">
    <property type="entry name" value="Nop domain"/>
    <property type="match status" value="1"/>
</dbReference>
<evidence type="ECO:0000256" key="1">
    <source>
        <dbReference type="ARBA" id="ARBA00009211"/>
    </source>
</evidence>
<organism evidence="3">
    <name type="scientific">Candidatus Methanophaga sp. ANME-1 ERB7</name>
    <dbReference type="NCBI Taxonomy" id="2759913"/>
    <lineage>
        <taxon>Archaea</taxon>
        <taxon>Methanobacteriati</taxon>
        <taxon>Methanobacteriota</taxon>
        <taxon>Stenosarchaea group</taxon>
        <taxon>Methanomicrobia</taxon>
        <taxon>Candidatus Methanophagales</taxon>
        <taxon>Candidatus Methanophagaceae</taxon>
        <taxon>Candidatus Methanophaga</taxon>
    </lineage>
</organism>
<dbReference type="SMART" id="SM00931">
    <property type="entry name" value="NOSIC"/>
    <property type="match status" value="1"/>
</dbReference>
<gene>
    <name evidence="3" type="ORF">IPKNHHKO_00023</name>
</gene>
<dbReference type="PANTHER" id="PTHR10894:SF0">
    <property type="entry name" value="NUCLEOLAR PROTEIN 56"/>
    <property type="match status" value="1"/>
</dbReference>
<evidence type="ECO:0000259" key="2">
    <source>
        <dbReference type="PROSITE" id="PS51358"/>
    </source>
</evidence>
<dbReference type="AlphaFoldDB" id="A0A7G9Z2G2"/>